<evidence type="ECO:0000256" key="5">
    <source>
        <dbReference type="ARBA" id="ARBA00047664"/>
    </source>
</evidence>
<keyword evidence="9" id="KW-1185">Reference proteome</keyword>
<comment type="function">
    <text evidence="6">Catalyzes the transfer of a formyl group from 10-formyltetrahydrofolate to 5-phospho-ribosyl-glycinamide (GAR), producing 5-phospho-ribosyl-N-formylglycinamide (FGAR) and tetrahydrofolate.</text>
</comment>
<dbReference type="SUPFAM" id="SSF53328">
    <property type="entry name" value="Formyltransferase"/>
    <property type="match status" value="1"/>
</dbReference>
<name>A0A0M3T344_9HYPH</name>
<evidence type="ECO:0000256" key="1">
    <source>
        <dbReference type="ARBA" id="ARBA00005054"/>
    </source>
</evidence>
<accession>A0A0M3T344</accession>
<organism evidence="8 9">
    <name type="scientific">Bartonella ancashensis</name>
    <dbReference type="NCBI Taxonomy" id="1318743"/>
    <lineage>
        <taxon>Bacteria</taxon>
        <taxon>Pseudomonadati</taxon>
        <taxon>Pseudomonadota</taxon>
        <taxon>Alphaproteobacteria</taxon>
        <taxon>Hyphomicrobiales</taxon>
        <taxon>Bartonellaceae</taxon>
        <taxon>Bartonella</taxon>
    </lineage>
</organism>
<evidence type="ECO:0000256" key="2">
    <source>
        <dbReference type="ARBA" id="ARBA00022679"/>
    </source>
</evidence>
<feature type="binding site" evidence="6">
    <location>
        <begin position="103"/>
        <end position="106"/>
    </location>
    <ligand>
        <name>(6R)-10-formyltetrahydrofolate</name>
        <dbReference type="ChEBI" id="CHEBI:195366"/>
    </ligand>
</feature>
<dbReference type="HAMAP" id="MF_01930">
    <property type="entry name" value="PurN"/>
    <property type="match status" value="1"/>
</dbReference>
<evidence type="ECO:0000256" key="3">
    <source>
        <dbReference type="ARBA" id="ARBA00022755"/>
    </source>
</evidence>
<dbReference type="RefSeq" id="WP_053944326.1">
    <property type="nucleotide sequence ID" value="NZ_CP010401.1"/>
</dbReference>
<evidence type="ECO:0000313" key="9">
    <source>
        <dbReference type="Proteomes" id="UP000057213"/>
    </source>
</evidence>
<dbReference type="CDD" id="cd08645">
    <property type="entry name" value="FMT_core_GART"/>
    <property type="match status" value="1"/>
</dbReference>
<dbReference type="InterPro" id="IPR002376">
    <property type="entry name" value="Formyl_transf_N"/>
</dbReference>
<dbReference type="PANTHER" id="PTHR43369:SF2">
    <property type="entry name" value="PHOSPHORIBOSYLGLYCINAMIDE FORMYLTRANSFERASE"/>
    <property type="match status" value="1"/>
</dbReference>
<dbReference type="KEGG" id="banc:PU02_1021"/>
<feature type="domain" description="Formyl transferase N-terminal" evidence="7">
    <location>
        <begin position="15"/>
        <end position="195"/>
    </location>
</feature>
<comment type="catalytic activity">
    <reaction evidence="5 6">
        <text>N(1)-(5-phospho-beta-D-ribosyl)glycinamide + (6R)-10-formyltetrahydrofolate = N(2)-formyl-N(1)-(5-phospho-beta-D-ribosyl)glycinamide + (6S)-5,6,7,8-tetrahydrofolate + H(+)</text>
        <dbReference type="Rhea" id="RHEA:15053"/>
        <dbReference type="ChEBI" id="CHEBI:15378"/>
        <dbReference type="ChEBI" id="CHEBI:57453"/>
        <dbReference type="ChEBI" id="CHEBI:143788"/>
        <dbReference type="ChEBI" id="CHEBI:147286"/>
        <dbReference type="ChEBI" id="CHEBI:195366"/>
        <dbReference type="EC" id="2.1.2.2"/>
    </reaction>
</comment>
<dbReference type="InterPro" id="IPR036477">
    <property type="entry name" value="Formyl_transf_N_sf"/>
</dbReference>
<dbReference type="InterPro" id="IPR001555">
    <property type="entry name" value="GART_AS"/>
</dbReference>
<feature type="active site" description="Proton donor" evidence="6">
    <location>
        <position position="122"/>
    </location>
</feature>
<feature type="binding site" evidence="6">
    <location>
        <position position="120"/>
    </location>
    <ligand>
        <name>(6R)-10-formyltetrahydrofolate</name>
        <dbReference type="ChEBI" id="CHEBI:195366"/>
    </ligand>
</feature>
<protein>
    <recommendedName>
        <fullName evidence="6">Phosphoribosylglycinamide formyltransferase</fullName>
        <ecNumber evidence="6">2.1.2.2</ecNumber>
    </recommendedName>
    <alternativeName>
        <fullName evidence="6">5'-phosphoribosylglycinamide transformylase</fullName>
    </alternativeName>
    <alternativeName>
        <fullName evidence="6">GAR transformylase</fullName>
        <shortName evidence="6">GART</shortName>
    </alternativeName>
</protein>
<dbReference type="InterPro" id="IPR004607">
    <property type="entry name" value="GART"/>
</dbReference>
<feature type="binding site" evidence="6">
    <location>
        <position position="78"/>
    </location>
    <ligand>
        <name>(6R)-10-formyltetrahydrofolate</name>
        <dbReference type="ChEBI" id="CHEBI:195366"/>
    </ligand>
</feature>
<dbReference type="GO" id="GO:0005737">
    <property type="term" value="C:cytoplasm"/>
    <property type="evidence" value="ECO:0007669"/>
    <property type="project" value="TreeGrafter"/>
</dbReference>
<dbReference type="AlphaFoldDB" id="A0A0M3T344"/>
<evidence type="ECO:0000259" key="7">
    <source>
        <dbReference type="Pfam" id="PF00551"/>
    </source>
</evidence>
<dbReference type="GO" id="GO:0004644">
    <property type="term" value="F:phosphoribosylglycinamide formyltransferase activity"/>
    <property type="evidence" value="ECO:0007669"/>
    <property type="project" value="UniProtKB-UniRule"/>
</dbReference>
<dbReference type="PATRIC" id="fig|1318743.3.peg.1036"/>
<dbReference type="EC" id="2.1.2.2" evidence="6"/>
<comment type="pathway">
    <text evidence="1 6">Purine metabolism; IMP biosynthesis via de novo pathway; N(2)-formyl-N(1)-(5-phospho-D-ribosyl)glycinamide from N(1)-(5-phospho-D-ribosyl)glycinamide (10-formyl THF route): step 1/1.</text>
</comment>
<evidence type="ECO:0000256" key="4">
    <source>
        <dbReference type="ARBA" id="ARBA00038440"/>
    </source>
</evidence>
<evidence type="ECO:0000313" key="8">
    <source>
        <dbReference type="EMBL" id="ALE03835.1"/>
    </source>
</evidence>
<gene>
    <name evidence="6" type="primary">purN</name>
    <name evidence="8" type="ORF">PU02_1021</name>
</gene>
<dbReference type="EMBL" id="CP010401">
    <property type="protein sequence ID" value="ALE03835.1"/>
    <property type="molecule type" value="Genomic_DNA"/>
</dbReference>
<proteinExistence type="inferred from homology"/>
<dbReference type="PROSITE" id="PS00373">
    <property type="entry name" value="GART"/>
    <property type="match status" value="1"/>
</dbReference>
<dbReference type="PANTHER" id="PTHR43369">
    <property type="entry name" value="PHOSPHORIBOSYLGLYCINAMIDE FORMYLTRANSFERASE"/>
    <property type="match status" value="1"/>
</dbReference>
<reference evidence="8 9" key="1">
    <citation type="journal article" date="2015" name="Genome Announc.">
        <title>Complete Genome Sequence of Bartonella ancashensis Strain 20.00, Isolated from the Blood of a Patient with Verruga Peruana.</title>
        <authorList>
            <person name="Hang J."/>
            <person name="Mullins K.E."/>
            <person name="Clifford R.J."/>
            <person name="Onmus-Leone F."/>
            <person name="Yang Y."/>
            <person name="Jiang J."/>
            <person name="Leguia M."/>
            <person name="Kasper M.R."/>
            <person name="Maguina C."/>
            <person name="Lesho E.P."/>
            <person name="Jarman R.G."/>
            <person name="Richards A.L."/>
            <person name="Blazes D."/>
        </authorList>
    </citation>
    <scope>NUCLEOTIDE SEQUENCE [LARGE SCALE GENOMIC DNA]</scope>
    <source>
        <strain evidence="8 9">20.00</strain>
    </source>
</reference>
<dbReference type="OrthoDB" id="9806170at2"/>
<dbReference type="Proteomes" id="UP000057213">
    <property type="component" value="Chromosome"/>
</dbReference>
<comment type="similarity">
    <text evidence="4 6">Belongs to the GART family.</text>
</comment>
<keyword evidence="3 6" id="KW-0658">Purine biosynthesis</keyword>
<dbReference type="Pfam" id="PF00551">
    <property type="entry name" value="Formyl_trans_N"/>
    <property type="match status" value="1"/>
</dbReference>
<dbReference type="Gene3D" id="3.40.50.170">
    <property type="entry name" value="Formyl transferase, N-terminal domain"/>
    <property type="match status" value="1"/>
</dbReference>
<evidence type="ECO:0000256" key="6">
    <source>
        <dbReference type="HAMAP-Rule" id="MF_01930"/>
    </source>
</evidence>
<feature type="binding site" evidence="6">
    <location>
        <begin position="25"/>
        <end position="27"/>
    </location>
    <ligand>
        <name>N(1)-(5-phospho-beta-D-ribosyl)glycinamide</name>
        <dbReference type="ChEBI" id="CHEBI:143788"/>
    </ligand>
</feature>
<dbReference type="UniPathway" id="UPA00074">
    <property type="reaction ID" value="UER00126"/>
</dbReference>
<dbReference type="GO" id="GO:0006189">
    <property type="term" value="P:'de novo' IMP biosynthetic process"/>
    <property type="evidence" value="ECO:0007669"/>
    <property type="project" value="UniProtKB-UniRule"/>
</dbReference>
<dbReference type="STRING" id="1318743.PU02_1021"/>
<sequence length="216" mass="24479">MRTKSFIKGRSIYEKKVVIFISGNGSNMLSLIKESKAAGYPAEIVAVICDRPHAAGIEKARKYDLPVHVFDRTKYPSRDTHEESILDILAQYKPDFICLAGYMRLISSRFIKLYEGRILNIHPSLLPAFKGLHVHERVIEEGVKITGCTVHLVVEEMDAGKILAQAAVPVYHSDTAEILAQRVLKVEHELYPKALKFLIQNYIEEDVNTQQKLLSF</sequence>
<keyword evidence="2 6" id="KW-0808">Transferase</keyword>
<dbReference type="NCBIfam" id="TIGR00639">
    <property type="entry name" value="PurN"/>
    <property type="match status" value="1"/>
</dbReference>
<feature type="site" description="Raises pKa of active site His" evidence="6">
    <location>
        <position position="158"/>
    </location>
</feature>